<dbReference type="GO" id="GO:0006629">
    <property type="term" value="P:lipid metabolic process"/>
    <property type="evidence" value="ECO:0007669"/>
    <property type="project" value="InterPro"/>
</dbReference>
<evidence type="ECO:0000256" key="2">
    <source>
        <dbReference type="ARBA" id="ARBA00014286"/>
    </source>
</evidence>
<dbReference type="OrthoDB" id="4153866at2759"/>
<reference evidence="5 6" key="1">
    <citation type="journal article" date="2009" name="Genome Res.">
        <title>Comparative genomic analyses of the human fungal pathogens Coccidioides and their relatives.</title>
        <authorList>
            <person name="Sharpton T.J."/>
            <person name="Stajich J.E."/>
            <person name="Rounsley S.D."/>
            <person name="Gardner M.J."/>
            <person name="Wortman J.R."/>
            <person name="Jordar V.S."/>
            <person name="Maiti R."/>
            <person name="Kodira C.D."/>
            <person name="Neafsey D.E."/>
            <person name="Zeng Q."/>
            <person name="Hung C.-Y."/>
            <person name="McMahan C."/>
            <person name="Muszewska A."/>
            <person name="Grynberg M."/>
            <person name="Mandel M.A."/>
            <person name="Kellner E.M."/>
            <person name="Barker B.M."/>
            <person name="Galgiani J.N."/>
            <person name="Orbach M.J."/>
            <person name="Kirkland T.N."/>
            <person name="Cole G.T."/>
            <person name="Henn M.R."/>
            <person name="Birren B.W."/>
            <person name="Taylor J.W."/>
        </authorList>
    </citation>
    <scope>NUCLEOTIDE SEQUENCE [LARGE SCALE GENOMIC DNA]</scope>
    <source>
        <strain evidence="6">C735</strain>
    </source>
</reference>
<organism evidence="5 6">
    <name type="scientific">Coccidioides posadasii (strain C735)</name>
    <name type="common">Valley fever fungus</name>
    <dbReference type="NCBI Taxonomy" id="222929"/>
    <lineage>
        <taxon>Eukaryota</taxon>
        <taxon>Fungi</taxon>
        <taxon>Dikarya</taxon>
        <taxon>Ascomycota</taxon>
        <taxon>Pezizomycotina</taxon>
        <taxon>Eurotiomycetes</taxon>
        <taxon>Eurotiomycetidae</taxon>
        <taxon>Onygenales</taxon>
        <taxon>Onygenaceae</taxon>
        <taxon>Coccidioides</taxon>
    </lineage>
</organism>
<evidence type="ECO:0000313" key="5">
    <source>
        <dbReference type="EMBL" id="EER24497.1"/>
    </source>
</evidence>
<dbReference type="PANTHER" id="PTHR31571">
    <property type="entry name" value="ALTERED INHERITANCE OF MITOCHONDRIA PROTEIN 6"/>
    <property type="match status" value="1"/>
</dbReference>
<feature type="compositionally biased region" description="Polar residues" evidence="3">
    <location>
        <begin position="1"/>
        <end position="10"/>
    </location>
</feature>
<dbReference type="PANTHER" id="PTHR31571:SF1">
    <property type="entry name" value="ALTERED INHERITANCE OF MITOCHONDRIA PROTEIN 6"/>
    <property type="match status" value="1"/>
</dbReference>
<dbReference type="InterPro" id="IPR017946">
    <property type="entry name" value="PLC-like_Pdiesterase_TIM-brl"/>
</dbReference>
<gene>
    <name evidence="5" type="ORF">CPC735_058670</name>
</gene>
<dbReference type="AlphaFoldDB" id="C5PIZ4"/>
<keyword evidence="4" id="KW-0472">Membrane</keyword>
<dbReference type="VEuPathDB" id="FungiDB:CPC735_058670"/>
<feature type="region of interest" description="Disordered" evidence="3">
    <location>
        <begin position="1"/>
        <end position="24"/>
    </location>
</feature>
<comment type="caution">
    <text evidence="5">The sequence shown here is derived from an EMBL/GenBank/DDBJ whole genome shotgun (WGS) entry which is preliminary data.</text>
</comment>
<dbReference type="InterPro" id="IPR051236">
    <property type="entry name" value="HAT_RTT109-like"/>
</dbReference>
<evidence type="ECO:0000313" key="6">
    <source>
        <dbReference type="Proteomes" id="UP000009084"/>
    </source>
</evidence>
<evidence type="ECO:0000256" key="1">
    <source>
        <dbReference type="ARBA" id="ARBA00008858"/>
    </source>
</evidence>
<dbReference type="SUPFAM" id="SSF51695">
    <property type="entry name" value="PLC-like phosphodiesterases"/>
    <property type="match status" value="1"/>
</dbReference>
<dbReference type="HOGENOM" id="CLU_031561_2_0_1"/>
<dbReference type="KEGG" id="cpw:9692112"/>
<evidence type="ECO:0000256" key="4">
    <source>
        <dbReference type="SAM" id="Phobius"/>
    </source>
</evidence>
<sequence>MPPSAGSTASLDDASVPSEPLLDDDGLSTETPWWYERGIQSPLCYLRWIPLRRRFAQLALWLRSGDEKGDLEQSGFNDRRRLTLSTTLCFCRRSRRVRLLLFIILGGLTMLGLVQLISLLSGVFVSFFPSYIDRNVDLWGKTGDPSEYLAHWPTDQTADIRPVACHSHNDYWRQVPLYSSIKAGCISVEADVWLFDNDLYVGHTKSSLAINRTLTSLYLDPLLTLLAKQNPVTRFQPGYDGPPHGIFDTKPFQTLVLLVDFKTNGHDIWPYLTSQLSPFREKGYLTYFNGTTVIERPITVVATGNAPFDLVVANSTHRDIFFDAPLAELAASDSSVTHASIPYDFRNSYYASVSFHKSIGFPWRFQLSEKQLYILRAQIKGAHDRGLKVRYWDSPAWPYSLRNQIWTELVREGVDILNVDDLKSATGKDWTRI</sequence>
<dbReference type="GO" id="GO:0008081">
    <property type="term" value="F:phosphoric diester hydrolase activity"/>
    <property type="evidence" value="ECO:0007669"/>
    <property type="project" value="InterPro"/>
</dbReference>
<comment type="similarity">
    <text evidence="1">Belongs to the AIM6 family.</text>
</comment>
<dbReference type="EMBL" id="ACFW01000049">
    <property type="protein sequence ID" value="EER24497.1"/>
    <property type="molecule type" value="Genomic_DNA"/>
</dbReference>
<proteinExistence type="inferred from homology"/>
<protein>
    <recommendedName>
        <fullName evidence="2">Altered inheritance of mitochondria protein 6</fullName>
    </recommendedName>
</protein>
<name>C5PIZ4_COCP7</name>
<dbReference type="Proteomes" id="UP000009084">
    <property type="component" value="Unassembled WGS sequence"/>
</dbReference>
<keyword evidence="4" id="KW-1133">Transmembrane helix</keyword>
<keyword evidence="4" id="KW-0812">Transmembrane</keyword>
<feature type="transmembrane region" description="Helical" evidence="4">
    <location>
        <begin position="99"/>
        <end position="128"/>
    </location>
</feature>
<accession>C5PIZ4</accession>
<evidence type="ECO:0000256" key="3">
    <source>
        <dbReference type="SAM" id="MobiDB-lite"/>
    </source>
</evidence>